<keyword evidence="3" id="KW-0677">Repeat</keyword>
<evidence type="ECO:0000256" key="1">
    <source>
        <dbReference type="ARBA" id="ARBA00004496"/>
    </source>
</evidence>
<dbReference type="PANTHER" id="PTHR43152">
    <property type="entry name" value="UVRABC SYSTEM PROTEIN A"/>
    <property type="match status" value="1"/>
</dbReference>
<keyword evidence="4" id="KW-0547">Nucleotide-binding</keyword>
<evidence type="ECO:0000256" key="2">
    <source>
        <dbReference type="ARBA" id="ARBA00022490"/>
    </source>
</evidence>
<keyword evidence="10" id="KW-0234">DNA repair</keyword>
<keyword evidence="7" id="KW-0067">ATP-binding</keyword>
<name>A0ABD5YQU6_9EURY</name>
<evidence type="ECO:0000313" key="11">
    <source>
        <dbReference type="EMBL" id="MFC7190307.1"/>
    </source>
</evidence>
<evidence type="ECO:0000256" key="3">
    <source>
        <dbReference type="ARBA" id="ARBA00022737"/>
    </source>
</evidence>
<gene>
    <name evidence="11" type="ORF">ACFQL7_10880</name>
</gene>
<dbReference type="GO" id="GO:0003677">
    <property type="term" value="F:DNA binding"/>
    <property type="evidence" value="ECO:0007669"/>
    <property type="project" value="UniProtKB-KW"/>
</dbReference>
<keyword evidence="12" id="KW-1185">Reference proteome</keyword>
<keyword evidence="8" id="KW-0267">Excision nuclease</keyword>
<dbReference type="Gene3D" id="1.20.1580.10">
    <property type="entry name" value="ABC transporter ATPase like domain"/>
    <property type="match status" value="1"/>
</dbReference>
<dbReference type="Gene3D" id="3.40.50.300">
    <property type="entry name" value="P-loop containing nucleotide triphosphate hydrolases"/>
    <property type="match status" value="1"/>
</dbReference>
<comment type="subcellular location">
    <subcellularLocation>
        <location evidence="1">Cytoplasm</location>
    </subcellularLocation>
</comment>
<evidence type="ECO:0000256" key="5">
    <source>
        <dbReference type="ARBA" id="ARBA00022763"/>
    </source>
</evidence>
<dbReference type="InterPro" id="IPR027417">
    <property type="entry name" value="P-loop_NTPase"/>
</dbReference>
<dbReference type="Gene3D" id="1.10.8.280">
    <property type="entry name" value="ABC transporter ATPase domain-like"/>
    <property type="match status" value="1"/>
</dbReference>
<dbReference type="Proteomes" id="UP001596417">
    <property type="component" value="Unassembled WGS sequence"/>
</dbReference>
<accession>A0ABD5YQU6</accession>
<keyword evidence="5" id="KW-0227">DNA damage</keyword>
<evidence type="ECO:0000256" key="7">
    <source>
        <dbReference type="ARBA" id="ARBA00022840"/>
    </source>
</evidence>
<keyword evidence="2" id="KW-0963">Cytoplasm</keyword>
<dbReference type="GO" id="GO:0004518">
    <property type="term" value="F:nuclease activity"/>
    <property type="evidence" value="ECO:0007669"/>
    <property type="project" value="UniProtKB-KW"/>
</dbReference>
<dbReference type="GO" id="GO:0005524">
    <property type="term" value="F:ATP binding"/>
    <property type="evidence" value="ECO:0007669"/>
    <property type="project" value="UniProtKB-KW"/>
</dbReference>
<evidence type="ECO:0000256" key="4">
    <source>
        <dbReference type="ARBA" id="ARBA00022741"/>
    </source>
</evidence>
<dbReference type="RefSeq" id="WP_390205549.1">
    <property type="nucleotide sequence ID" value="NZ_JBHSZC010000001.1"/>
</dbReference>
<dbReference type="GO" id="GO:0005737">
    <property type="term" value="C:cytoplasm"/>
    <property type="evidence" value="ECO:0007669"/>
    <property type="project" value="UniProtKB-SubCell"/>
</dbReference>
<evidence type="ECO:0000313" key="12">
    <source>
        <dbReference type="Proteomes" id="UP001596417"/>
    </source>
</evidence>
<reference evidence="11 12" key="1">
    <citation type="journal article" date="2019" name="Int. J. Syst. Evol. Microbiol.">
        <title>The Global Catalogue of Microorganisms (GCM) 10K type strain sequencing project: providing services to taxonomists for standard genome sequencing and annotation.</title>
        <authorList>
            <consortium name="The Broad Institute Genomics Platform"/>
            <consortium name="The Broad Institute Genome Sequencing Center for Infectious Disease"/>
            <person name="Wu L."/>
            <person name="Ma J."/>
        </authorList>
    </citation>
    <scope>NUCLEOTIDE SEQUENCE [LARGE SCALE GENOMIC DNA]</scope>
    <source>
        <strain evidence="11 12">RDMS1</strain>
    </source>
</reference>
<evidence type="ECO:0000256" key="8">
    <source>
        <dbReference type="ARBA" id="ARBA00022881"/>
    </source>
</evidence>
<evidence type="ECO:0000256" key="10">
    <source>
        <dbReference type="ARBA" id="ARBA00023204"/>
    </source>
</evidence>
<proteinExistence type="predicted"/>
<dbReference type="EMBL" id="JBHTAX010000001">
    <property type="protein sequence ID" value="MFC7190307.1"/>
    <property type="molecule type" value="Genomic_DNA"/>
</dbReference>
<dbReference type="PANTHER" id="PTHR43152:SF3">
    <property type="entry name" value="UVRABC SYSTEM PROTEIN A"/>
    <property type="match status" value="1"/>
</dbReference>
<comment type="caution">
    <text evidence="11">The sequence shown here is derived from an EMBL/GenBank/DDBJ whole genome shotgun (WGS) entry which is preliminary data.</text>
</comment>
<evidence type="ECO:0000256" key="9">
    <source>
        <dbReference type="ARBA" id="ARBA00023125"/>
    </source>
</evidence>
<dbReference type="GO" id="GO:0006281">
    <property type="term" value="P:DNA repair"/>
    <property type="evidence" value="ECO:0007669"/>
    <property type="project" value="UniProtKB-KW"/>
</dbReference>
<organism evidence="11 12">
    <name type="scientific">Halocatena marina</name>
    <dbReference type="NCBI Taxonomy" id="2934937"/>
    <lineage>
        <taxon>Archaea</taxon>
        <taxon>Methanobacteriati</taxon>
        <taxon>Methanobacteriota</taxon>
        <taxon>Stenosarchaea group</taxon>
        <taxon>Halobacteria</taxon>
        <taxon>Halobacteriales</taxon>
        <taxon>Natronomonadaceae</taxon>
        <taxon>Halocatena</taxon>
    </lineage>
</organism>
<sequence>MTRVRENNLRNVSLEIPKQQITVFTGVSGAGKSSLVFDTIAAESQRQLNEVFSTFVQNFLPSYGQPDADAIENLSAAVVIDQKPIQGNSRPTVGTITDIYSLLRLLYSRVGTPHIGYSKAFSFNLPEGMCPECDGLGETMTLDLEKLLNTSKSLNEGAIQFSTLHQQWQRYAASGLFDGDEKLANYTDAEYEMLIHGDTVVESSVNDETVELNYEGLVDTFTRRYIERDISSLSDRTHEAIDRVTSRGVCPLCDGARLNQDALSSEINDHNIAQLAAMNVNELMGVVVDIEDPVATPIVSEITDRLRHLSTVGLEYLTLNRETSTLSGVNLNGSRW</sequence>
<evidence type="ECO:0000256" key="6">
    <source>
        <dbReference type="ARBA" id="ARBA00022769"/>
    </source>
</evidence>
<keyword evidence="6" id="KW-0228">DNA excision</keyword>
<protein>
    <submittedName>
        <fullName evidence="11">Uncharacterized protein</fullName>
    </submittedName>
</protein>
<dbReference type="AlphaFoldDB" id="A0ABD5YQU6"/>
<dbReference type="SUPFAM" id="SSF52540">
    <property type="entry name" value="P-loop containing nucleoside triphosphate hydrolases"/>
    <property type="match status" value="2"/>
</dbReference>
<keyword evidence="9" id="KW-0238">DNA-binding</keyword>